<evidence type="ECO:0000313" key="1">
    <source>
        <dbReference type="EMBL" id="ACM22018.1"/>
    </source>
</evidence>
<evidence type="ECO:0000313" key="2">
    <source>
        <dbReference type="Proteomes" id="UP000007721"/>
    </source>
</evidence>
<organism evidence="1 2">
    <name type="scientific">Geotalea daltonii (strain DSM 22248 / JCM 15807 / FRC-32)</name>
    <name type="common">Geobacter daltonii</name>
    <dbReference type="NCBI Taxonomy" id="316067"/>
    <lineage>
        <taxon>Bacteria</taxon>
        <taxon>Pseudomonadati</taxon>
        <taxon>Thermodesulfobacteriota</taxon>
        <taxon>Desulfuromonadia</taxon>
        <taxon>Geobacterales</taxon>
        <taxon>Geobacteraceae</taxon>
        <taxon>Geotalea</taxon>
    </lineage>
</organism>
<keyword evidence="2" id="KW-1185">Reference proteome</keyword>
<dbReference type="STRING" id="316067.Geob_3679"/>
<protein>
    <submittedName>
        <fullName evidence="1">Uncharacterized protein</fullName>
    </submittedName>
</protein>
<dbReference type="AlphaFoldDB" id="B9M6Z7"/>
<dbReference type="Proteomes" id="UP000007721">
    <property type="component" value="Chromosome"/>
</dbReference>
<dbReference type="HOGENOM" id="CLU_3043817_0_0_7"/>
<dbReference type="KEGG" id="geo:Geob_3679"/>
<dbReference type="RefSeq" id="WP_012648744.1">
    <property type="nucleotide sequence ID" value="NC_011979.1"/>
</dbReference>
<name>B9M6Z7_GEODF</name>
<accession>B9M6Z7</accession>
<gene>
    <name evidence="1" type="ordered locus">Geob_3679</name>
</gene>
<dbReference type="EMBL" id="CP001390">
    <property type="protein sequence ID" value="ACM22018.1"/>
    <property type="molecule type" value="Genomic_DNA"/>
</dbReference>
<sequence length="54" mass="6218">MPFRRHKDPVAMLVVTMEIPALLWPATATFTTDRTWADRTGINRTWTDATIRST</sequence>
<proteinExistence type="predicted"/>
<reference evidence="1 2" key="1">
    <citation type="submission" date="2009-01" db="EMBL/GenBank/DDBJ databases">
        <title>Complete sequence of Geobacter sp. FRC-32.</title>
        <authorList>
            <consortium name="US DOE Joint Genome Institute"/>
            <person name="Lucas S."/>
            <person name="Copeland A."/>
            <person name="Lapidus A."/>
            <person name="Glavina del Rio T."/>
            <person name="Dalin E."/>
            <person name="Tice H."/>
            <person name="Bruce D."/>
            <person name="Goodwin L."/>
            <person name="Pitluck S."/>
            <person name="Saunders E."/>
            <person name="Brettin T."/>
            <person name="Detter J.C."/>
            <person name="Han C."/>
            <person name="Larimer F."/>
            <person name="Land M."/>
            <person name="Hauser L."/>
            <person name="Kyrpides N."/>
            <person name="Ovchinnikova G."/>
            <person name="Kostka J."/>
            <person name="Richardson P."/>
        </authorList>
    </citation>
    <scope>NUCLEOTIDE SEQUENCE [LARGE SCALE GENOMIC DNA]</scope>
    <source>
        <strain evidence="2">DSM 22248 / JCM 15807 / FRC-32</strain>
    </source>
</reference>